<gene>
    <name evidence="1" type="ORF">DR871_014295</name>
</gene>
<dbReference type="PROSITE" id="PS51257">
    <property type="entry name" value="PROKAR_LIPOPROTEIN"/>
    <property type="match status" value="1"/>
</dbReference>
<dbReference type="OrthoDB" id="1377062at2"/>
<sequence length="60" mass="6571">MCEVRTNELQTDSRAADNSTFAIGGVSCSADSFVVAKSFVLRINISGKKPAHRKSAKRWQ</sequence>
<evidence type="ECO:0000313" key="1">
    <source>
        <dbReference type="EMBL" id="RYJ51131.1"/>
    </source>
</evidence>
<dbReference type="EMBL" id="QNVY02000005">
    <property type="protein sequence ID" value="RYJ51131.1"/>
    <property type="molecule type" value="Genomic_DNA"/>
</dbReference>
<accession>A0A482TFV6</accession>
<organism evidence="1 2">
    <name type="scientific">Flavobacterium petrolei</name>
    <dbReference type="NCBI Taxonomy" id="2259594"/>
    <lineage>
        <taxon>Bacteria</taxon>
        <taxon>Pseudomonadati</taxon>
        <taxon>Bacteroidota</taxon>
        <taxon>Flavobacteriia</taxon>
        <taxon>Flavobacteriales</taxon>
        <taxon>Flavobacteriaceae</taxon>
        <taxon>Flavobacterium</taxon>
    </lineage>
</organism>
<name>A0A482TFV6_9FLAO</name>
<dbReference type="AlphaFoldDB" id="A0A482TFV6"/>
<protein>
    <submittedName>
        <fullName evidence="1">Uncharacterized protein</fullName>
    </submittedName>
</protein>
<comment type="caution">
    <text evidence="1">The sequence shown here is derived from an EMBL/GenBank/DDBJ whole genome shotgun (WGS) entry which is preliminary data.</text>
</comment>
<dbReference type="Proteomes" id="UP000253235">
    <property type="component" value="Unassembled WGS sequence"/>
</dbReference>
<proteinExistence type="predicted"/>
<keyword evidence="2" id="KW-1185">Reference proteome</keyword>
<evidence type="ECO:0000313" key="2">
    <source>
        <dbReference type="Proteomes" id="UP000253235"/>
    </source>
</evidence>
<reference evidence="1 2" key="1">
    <citation type="submission" date="2019-01" db="EMBL/GenBank/DDBJ databases">
        <title>Flavobacterium sp. nov. isolated from arctic soil.</title>
        <authorList>
            <person name="Kim D.-U."/>
        </authorList>
    </citation>
    <scope>NUCLEOTIDE SEQUENCE [LARGE SCALE GENOMIC DNA]</scope>
    <source>
        <strain evidence="1 2">Kopri-42</strain>
    </source>
</reference>